<gene>
    <name evidence="1" type="ORF">B0I21_10752</name>
</gene>
<dbReference type="OrthoDB" id="698224at2"/>
<dbReference type="RefSeq" id="WP_133641175.1">
    <property type="nucleotide sequence ID" value="NZ_SNZV01000007.1"/>
</dbReference>
<sequence length="403" mass="47246">MAQEQFYYPHNGIALKYIDQQIVKRIIKAYERGDQVEKIKADFPDAPINNSLYVNLPYELTNEKCICGHHIYRKVPGRTSYKENVAICPNCWHDEQQKLCECQYCTEIRLNAEKKENSEFLERWKFYCDSFATTKRKITSLDLNDIIDLLILFDNDNLMNYSDNQISFDLVHTSYNNRSELLHVSSFNPELLASIHALIDRHILVPVEDLTATRVRLLKGYDKLSKIPFYLPKWRFNLEDTVDSVSKYIKTCISQRIYNADELNLFWLELYHNELSQYVHDQAKENLNLALTDLEILSISEYLAEAYPLSKAFNLIYFSISSALRFQVQKKPKEKVLKNYLVTKILDMAEQKKDNQHIIKDFNRPANLPINVKSQIIRKYIFKLEADHFTWTKAVAVATAAKS</sequence>
<keyword evidence="2" id="KW-1185">Reference proteome</keyword>
<reference evidence="1 2" key="1">
    <citation type="submission" date="2019-03" db="EMBL/GenBank/DDBJ databases">
        <title>Genomic Encyclopedia of Type Strains, Phase III (KMG-III): the genomes of soil and plant-associated and newly described type strains.</title>
        <authorList>
            <person name="Whitman W."/>
        </authorList>
    </citation>
    <scope>NUCLEOTIDE SEQUENCE [LARGE SCALE GENOMIC DNA]</scope>
    <source>
        <strain evidence="1 2">CGMCC 1.12801</strain>
    </source>
</reference>
<name>A0A4R7CVN0_9SPHI</name>
<dbReference type="Proteomes" id="UP000294752">
    <property type="component" value="Unassembled WGS sequence"/>
</dbReference>
<dbReference type="AlphaFoldDB" id="A0A4R7CVN0"/>
<dbReference type="EMBL" id="SNZV01000007">
    <property type="protein sequence ID" value="TDS11711.1"/>
    <property type="molecule type" value="Genomic_DNA"/>
</dbReference>
<accession>A0A4R7CVN0</accession>
<proteinExistence type="predicted"/>
<comment type="caution">
    <text evidence="1">The sequence shown here is derived from an EMBL/GenBank/DDBJ whole genome shotgun (WGS) entry which is preliminary data.</text>
</comment>
<evidence type="ECO:0000313" key="2">
    <source>
        <dbReference type="Proteomes" id="UP000294752"/>
    </source>
</evidence>
<evidence type="ECO:0000313" key="1">
    <source>
        <dbReference type="EMBL" id="TDS11711.1"/>
    </source>
</evidence>
<protein>
    <submittedName>
        <fullName evidence="1">Uncharacterized protein</fullName>
    </submittedName>
</protein>
<organism evidence="1 2">
    <name type="scientific">Sphingobacterium paludis</name>
    <dbReference type="NCBI Taxonomy" id="1476465"/>
    <lineage>
        <taxon>Bacteria</taxon>
        <taxon>Pseudomonadati</taxon>
        <taxon>Bacteroidota</taxon>
        <taxon>Sphingobacteriia</taxon>
        <taxon>Sphingobacteriales</taxon>
        <taxon>Sphingobacteriaceae</taxon>
        <taxon>Sphingobacterium</taxon>
    </lineage>
</organism>